<dbReference type="AlphaFoldDB" id="A0A5P8E5Y8"/>
<dbReference type="KEGG" id="alq:C7Y71_004520"/>
<dbReference type="RefSeq" id="WP_111897200.1">
    <property type="nucleotide sequence ID" value="NZ_CP033459.1"/>
</dbReference>
<dbReference type="OrthoDB" id="1073853at2"/>
<name>A0A5P8E5Y8_9BACT</name>
<reference evidence="1 2" key="1">
    <citation type="submission" date="2018-11" db="EMBL/GenBank/DDBJ databases">
        <authorList>
            <person name="Na S.W."/>
            <person name="Baik M."/>
        </authorList>
    </citation>
    <scope>NUCLEOTIDE SEQUENCE [LARGE SCALE GENOMIC DNA]</scope>
    <source>
        <strain evidence="1 2">E39</strain>
    </source>
</reference>
<accession>A0A5P8E5Y8</accession>
<dbReference type="Proteomes" id="UP000249375">
    <property type="component" value="Chromosome"/>
</dbReference>
<dbReference type="EMBL" id="CP033459">
    <property type="protein sequence ID" value="QFQ12336.1"/>
    <property type="molecule type" value="Genomic_DNA"/>
</dbReference>
<gene>
    <name evidence="1" type="ORF">C7Y71_004520</name>
</gene>
<evidence type="ECO:0000313" key="1">
    <source>
        <dbReference type="EMBL" id="QFQ12336.1"/>
    </source>
</evidence>
<evidence type="ECO:0000313" key="2">
    <source>
        <dbReference type="Proteomes" id="UP000249375"/>
    </source>
</evidence>
<organism evidence="1 2">
    <name type="scientific">Pseudoprevotella muciniphila</name>
    <dbReference type="NCBI Taxonomy" id="2133944"/>
    <lineage>
        <taxon>Bacteria</taxon>
        <taxon>Pseudomonadati</taxon>
        <taxon>Bacteroidota</taxon>
        <taxon>Bacteroidia</taxon>
        <taxon>Bacteroidales</taxon>
        <taxon>Prevotellaceae</taxon>
        <taxon>Pseudoprevotella</taxon>
    </lineage>
</organism>
<proteinExistence type="predicted"/>
<sequence length="317" mass="36093">MANKKKRVEIVSIHIDSLVEGCEPPSFAEVFALLNATEITQDGKLYEFRSLNTNITECIVGLVETTQDKDIPPIKNKQTKEFSQVQINTATEGLAFANIFLFDTSLNVLIYEVNRNGCYLQTFKELLECKWAELHNGNEIQIHIGAVCRLDEYNRMLRINNYRKISYEICCPSEVLRVVKQQEESLSKSLLESQLTAAERNNINIISIEQKCMPVTINRDGMQAGFVREFIGLFNSLFGAGQRSNVKKFTVHGYTLDPESEKQHATTINLLADVFDEYISIPEVQVQSSLQVPERKASIETVYNRIHNELLSIIHRA</sequence>
<keyword evidence="2" id="KW-1185">Reference proteome</keyword>
<protein>
    <submittedName>
        <fullName evidence="1">Uncharacterized protein</fullName>
    </submittedName>
</protein>